<dbReference type="CDD" id="cd03443">
    <property type="entry name" value="PaaI_thioesterase"/>
    <property type="match status" value="1"/>
</dbReference>
<feature type="domain" description="Thioesterase" evidence="2">
    <location>
        <begin position="49"/>
        <end position="127"/>
    </location>
</feature>
<dbReference type="RefSeq" id="WP_009680674.1">
    <property type="nucleotide sequence ID" value="NZ_AEUD01000018.1"/>
</dbReference>
<keyword evidence="1" id="KW-0378">Hydrolase</keyword>
<sequence length="140" mass="14406">MHEIAQHWIEGTLLGSPVAKALGFRLLTAEPESVTIALPYSEDATTVPGVLHGGVIATLIDTVAAAASASGFSDADADATGGATTDLTVHYLLPGTGDLTATADVVSRTRTSTLSDIKVTDDDGRLIATGVASSRVFRRR</sequence>
<organism evidence="3 4">
    <name type="scientific">Gordonia neofelifaecis NRRL B-59395</name>
    <dbReference type="NCBI Taxonomy" id="644548"/>
    <lineage>
        <taxon>Bacteria</taxon>
        <taxon>Bacillati</taxon>
        <taxon>Actinomycetota</taxon>
        <taxon>Actinomycetes</taxon>
        <taxon>Mycobacteriales</taxon>
        <taxon>Gordoniaceae</taxon>
        <taxon>Gordonia</taxon>
    </lineage>
</organism>
<dbReference type="EMBL" id="AEUD01000018">
    <property type="protein sequence ID" value="EGD53736.1"/>
    <property type="molecule type" value="Genomic_DNA"/>
</dbReference>
<dbReference type="STRING" id="644548.SCNU_17405"/>
<dbReference type="SUPFAM" id="SSF54637">
    <property type="entry name" value="Thioesterase/thiol ester dehydrase-isomerase"/>
    <property type="match status" value="1"/>
</dbReference>
<evidence type="ECO:0000256" key="1">
    <source>
        <dbReference type="ARBA" id="ARBA00022801"/>
    </source>
</evidence>
<dbReference type="Gene3D" id="3.10.129.10">
    <property type="entry name" value="Hotdog Thioesterase"/>
    <property type="match status" value="1"/>
</dbReference>
<evidence type="ECO:0000259" key="2">
    <source>
        <dbReference type="Pfam" id="PF03061"/>
    </source>
</evidence>
<dbReference type="Pfam" id="PF03061">
    <property type="entry name" value="4HBT"/>
    <property type="match status" value="1"/>
</dbReference>
<dbReference type="GO" id="GO:0016289">
    <property type="term" value="F:acyl-CoA hydrolase activity"/>
    <property type="evidence" value="ECO:0007669"/>
    <property type="project" value="UniProtKB-ARBA"/>
</dbReference>
<dbReference type="InterPro" id="IPR029069">
    <property type="entry name" value="HotDog_dom_sf"/>
</dbReference>
<dbReference type="AlphaFoldDB" id="F1YNJ9"/>
<name>F1YNJ9_9ACTN</name>
<comment type="caution">
    <text evidence="3">The sequence shown here is derived from an EMBL/GenBank/DDBJ whole genome shotgun (WGS) entry which is preliminary data.</text>
</comment>
<dbReference type="InterPro" id="IPR003736">
    <property type="entry name" value="PAAI_dom"/>
</dbReference>
<dbReference type="PANTHER" id="PTHR43240">
    <property type="entry name" value="1,4-DIHYDROXY-2-NAPHTHOYL-COA THIOESTERASE 1"/>
    <property type="match status" value="1"/>
</dbReference>
<reference evidence="3 4" key="1">
    <citation type="journal article" date="2011" name="J. Bacteriol.">
        <title>Draft Genome Sequence of Gordonia neofelifaecis NRRL B-59395, a Cholesterol-Degrading Actinomycete.</title>
        <authorList>
            <person name="Ge F."/>
            <person name="Li W."/>
            <person name="Chen G."/>
            <person name="Liu Y."/>
            <person name="Zhang G."/>
            <person name="Yong B."/>
            <person name="Wang Q."/>
            <person name="Wang N."/>
            <person name="Huang Z."/>
            <person name="Li W."/>
            <person name="Wang J."/>
            <person name="Wu C."/>
            <person name="Xie Q."/>
            <person name="Liu G."/>
        </authorList>
    </citation>
    <scope>NUCLEOTIDE SEQUENCE [LARGE SCALE GENOMIC DNA]</scope>
    <source>
        <strain evidence="3 4">NRRL B-59395</strain>
    </source>
</reference>
<dbReference type="eggNOG" id="COG2050">
    <property type="taxonomic scope" value="Bacteria"/>
</dbReference>
<evidence type="ECO:0000313" key="4">
    <source>
        <dbReference type="Proteomes" id="UP000035065"/>
    </source>
</evidence>
<proteinExistence type="predicted"/>
<dbReference type="Proteomes" id="UP000035065">
    <property type="component" value="Unassembled WGS sequence"/>
</dbReference>
<gene>
    <name evidence="3" type="ORF">SCNU_17405</name>
</gene>
<dbReference type="OrthoDB" id="3477511at2"/>
<protein>
    <recommendedName>
        <fullName evidence="2">Thioesterase domain-containing protein</fullName>
    </recommendedName>
</protein>
<keyword evidence="4" id="KW-1185">Reference proteome</keyword>
<dbReference type="NCBIfam" id="TIGR00369">
    <property type="entry name" value="unchar_dom_1"/>
    <property type="match status" value="1"/>
</dbReference>
<accession>F1YNJ9</accession>
<evidence type="ECO:0000313" key="3">
    <source>
        <dbReference type="EMBL" id="EGD53736.1"/>
    </source>
</evidence>
<dbReference type="InterPro" id="IPR006683">
    <property type="entry name" value="Thioestr_dom"/>
</dbReference>